<proteinExistence type="predicted"/>
<comment type="caution">
    <text evidence="2">The sequence shown here is derived from an EMBL/GenBank/DDBJ whole genome shotgun (WGS) entry which is preliminary data.</text>
</comment>
<reference evidence="2 3" key="1">
    <citation type="submission" date="2019-07" db="EMBL/GenBank/DDBJ databases">
        <title>Qingshengfaniella alkalisoli gen. nov., sp. nov., isolated from saline soil.</title>
        <authorList>
            <person name="Xu L."/>
            <person name="Huang X.-X."/>
            <person name="Sun J.-Q."/>
        </authorList>
    </citation>
    <scope>NUCLEOTIDE SEQUENCE [LARGE SCALE GENOMIC DNA]</scope>
    <source>
        <strain evidence="2 3">DSM 27279</strain>
    </source>
</reference>
<dbReference type="PANTHER" id="PTHR48207:SF3">
    <property type="entry name" value="SUCCINATE--HYDROXYMETHYLGLUTARATE COA-TRANSFERASE"/>
    <property type="match status" value="1"/>
</dbReference>
<evidence type="ECO:0000256" key="1">
    <source>
        <dbReference type="ARBA" id="ARBA00022679"/>
    </source>
</evidence>
<dbReference type="GO" id="GO:0008410">
    <property type="term" value="F:CoA-transferase activity"/>
    <property type="evidence" value="ECO:0007669"/>
    <property type="project" value="TreeGrafter"/>
</dbReference>
<dbReference type="InterPro" id="IPR023606">
    <property type="entry name" value="CoA-Trfase_III_dom_1_sf"/>
</dbReference>
<keyword evidence="3" id="KW-1185">Reference proteome</keyword>
<sequence>MSAPTGLPLAGLRVADFCWIGAGSYTTKIFGDLGADVIKIETSTRLDSLRLAGPYKDGKPGVNRSGYFADRNTSKRGITIDLKHPRALDVVRRLIAQSDIVANNFAAGVMEKFGLGPDDCLRIRPDIIYLAMSMQGSQGPQRDFRGTGSSIAALTGIQELSGLPERIPAGTGTNYPDHLPNPCHAAFALLAALRHRRRTGQGQYIDFAQTEPMLALLGPTFLDLTVNGRRQTRRGNVHPWAAPHGVYPCAGTDRWIAITVMDDAQWAALVETMGRPAWALGAGWETMPERYRDRLELDRLLGEWTAGQDAQALMQALQAAGVPAGAVQDARDVTRTDPQLAHRQHWVRLPHAEMGESIYNNLPFRFSQTPVRPTRPAPLLGEHTREILQDLLGLAPAEIDELEAEQVLR</sequence>
<dbReference type="InterPro" id="IPR044855">
    <property type="entry name" value="CoA-Trfase_III_dom3_sf"/>
</dbReference>
<dbReference type="EMBL" id="VLTJ01000035">
    <property type="protein sequence ID" value="TSH91564.1"/>
    <property type="molecule type" value="Genomic_DNA"/>
</dbReference>
<dbReference type="Gene3D" id="3.30.1540.10">
    <property type="entry name" value="formyl-coa transferase, domain 3"/>
    <property type="match status" value="1"/>
</dbReference>
<dbReference type="AlphaFoldDB" id="A0A556AF96"/>
<keyword evidence="1 2" id="KW-0808">Transferase</keyword>
<dbReference type="PANTHER" id="PTHR48207">
    <property type="entry name" value="SUCCINATE--HYDROXYMETHYLGLUTARATE COA-TRANSFERASE"/>
    <property type="match status" value="1"/>
</dbReference>
<evidence type="ECO:0000313" key="2">
    <source>
        <dbReference type="EMBL" id="TSH91564.1"/>
    </source>
</evidence>
<accession>A0A556AF96</accession>
<gene>
    <name evidence="2" type="ORF">FOZ76_18340</name>
</gene>
<dbReference type="InterPro" id="IPR050483">
    <property type="entry name" value="CoA-transferase_III_domain"/>
</dbReference>
<dbReference type="SUPFAM" id="SSF89796">
    <property type="entry name" value="CoA-transferase family III (CaiB/BaiF)"/>
    <property type="match status" value="1"/>
</dbReference>
<evidence type="ECO:0000313" key="3">
    <source>
        <dbReference type="Proteomes" id="UP000318405"/>
    </source>
</evidence>
<organism evidence="2 3">
    <name type="scientific">Verticiella sediminum</name>
    <dbReference type="NCBI Taxonomy" id="1247510"/>
    <lineage>
        <taxon>Bacteria</taxon>
        <taxon>Pseudomonadati</taxon>
        <taxon>Pseudomonadota</taxon>
        <taxon>Betaproteobacteria</taxon>
        <taxon>Burkholderiales</taxon>
        <taxon>Alcaligenaceae</taxon>
        <taxon>Verticiella</taxon>
    </lineage>
</organism>
<dbReference type="OrthoDB" id="5294844at2"/>
<name>A0A556AF96_9BURK</name>
<dbReference type="Pfam" id="PF02515">
    <property type="entry name" value="CoA_transf_3"/>
    <property type="match status" value="1"/>
</dbReference>
<dbReference type="RefSeq" id="WP_143949736.1">
    <property type="nucleotide sequence ID" value="NZ_BAABMB010000006.1"/>
</dbReference>
<protein>
    <submittedName>
        <fullName evidence="2">CoA transferase</fullName>
    </submittedName>
</protein>
<dbReference type="InterPro" id="IPR003673">
    <property type="entry name" value="CoA-Trfase_fam_III"/>
</dbReference>
<dbReference type="Proteomes" id="UP000318405">
    <property type="component" value="Unassembled WGS sequence"/>
</dbReference>
<dbReference type="Gene3D" id="3.40.50.10540">
    <property type="entry name" value="Crotonobetainyl-coa:carnitine coa-transferase, domain 1"/>
    <property type="match status" value="1"/>
</dbReference>